<dbReference type="RefSeq" id="XP_042915091.1">
    <property type="nucleotide sequence ID" value="XM_043072632.1"/>
</dbReference>
<sequence>MRMASGRRTRWMICWCSRQPDVMYAIDQADSWFVCVAALPRPDSPMWSSGATTGTHVTAKVSKVVKFDGLE</sequence>
<keyword evidence="2" id="KW-1185">Reference proteome</keyword>
<reference evidence="1 2" key="1">
    <citation type="journal article" date="2007" name="Science">
        <title>The Chlamydomonas genome reveals the evolution of key animal and plant functions.</title>
        <authorList>
            <person name="Merchant S.S."/>
            <person name="Prochnik S.E."/>
            <person name="Vallon O."/>
            <person name="Harris E.H."/>
            <person name="Karpowicz S.J."/>
            <person name="Witman G.B."/>
            <person name="Terry A."/>
            <person name="Salamov A."/>
            <person name="Fritz-Laylin L.K."/>
            <person name="Marechal-Drouard L."/>
            <person name="Marshall W.F."/>
            <person name="Qu L.H."/>
            <person name="Nelson D.R."/>
            <person name="Sanderfoot A.A."/>
            <person name="Spalding M.H."/>
            <person name="Kapitonov V.V."/>
            <person name="Ren Q."/>
            <person name="Ferris P."/>
            <person name="Lindquist E."/>
            <person name="Shapiro H."/>
            <person name="Lucas S.M."/>
            <person name="Grimwood J."/>
            <person name="Schmutz J."/>
            <person name="Cardol P."/>
            <person name="Cerutti H."/>
            <person name="Chanfreau G."/>
            <person name="Chen C.L."/>
            <person name="Cognat V."/>
            <person name="Croft M.T."/>
            <person name="Dent R."/>
            <person name="Dutcher S."/>
            <person name="Fernandez E."/>
            <person name="Fukuzawa H."/>
            <person name="Gonzalez-Ballester D."/>
            <person name="Gonzalez-Halphen D."/>
            <person name="Hallmann A."/>
            <person name="Hanikenne M."/>
            <person name="Hippler M."/>
            <person name="Inwood W."/>
            <person name="Jabbari K."/>
            <person name="Kalanon M."/>
            <person name="Kuras R."/>
            <person name="Lefebvre P.A."/>
            <person name="Lemaire S.D."/>
            <person name="Lobanov A.V."/>
            <person name="Lohr M."/>
            <person name="Manuell A."/>
            <person name="Meier I."/>
            <person name="Mets L."/>
            <person name="Mittag M."/>
            <person name="Mittelmeier T."/>
            <person name="Moroney J.V."/>
            <person name="Moseley J."/>
            <person name="Napoli C."/>
            <person name="Nedelcu A.M."/>
            <person name="Niyogi K."/>
            <person name="Novoselov S.V."/>
            <person name="Paulsen I.T."/>
            <person name="Pazour G."/>
            <person name="Purton S."/>
            <person name="Ral J.P."/>
            <person name="Riano-Pachon D.M."/>
            <person name="Riekhof W."/>
            <person name="Rymarquis L."/>
            <person name="Schroda M."/>
            <person name="Stern D."/>
            <person name="Umen J."/>
            <person name="Willows R."/>
            <person name="Wilson N."/>
            <person name="Zimmer S.L."/>
            <person name="Allmer J."/>
            <person name="Balk J."/>
            <person name="Bisova K."/>
            <person name="Chen C.J."/>
            <person name="Elias M."/>
            <person name="Gendler K."/>
            <person name="Hauser C."/>
            <person name="Lamb M.R."/>
            <person name="Ledford H."/>
            <person name="Long J.C."/>
            <person name="Minagawa J."/>
            <person name="Page M.D."/>
            <person name="Pan J."/>
            <person name="Pootakham W."/>
            <person name="Roje S."/>
            <person name="Rose A."/>
            <person name="Stahlberg E."/>
            <person name="Terauchi A.M."/>
            <person name="Yang P."/>
            <person name="Ball S."/>
            <person name="Bowler C."/>
            <person name="Dieckmann C.L."/>
            <person name="Gladyshev V.N."/>
            <person name="Green P."/>
            <person name="Jorgensen R."/>
            <person name="Mayfield S."/>
            <person name="Mueller-Roeber B."/>
            <person name="Rajamani S."/>
            <person name="Sayre R.T."/>
            <person name="Brokstein P."/>
            <person name="Dubchak I."/>
            <person name="Goodstein D."/>
            <person name="Hornick L."/>
            <person name="Huang Y.W."/>
            <person name="Jhaveri J."/>
            <person name="Luo Y."/>
            <person name="Martinez D."/>
            <person name="Ngau W.C."/>
            <person name="Otillar B."/>
            <person name="Poliakov A."/>
            <person name="Porter A."/>
            <person name="Szajkowski L."/>
            <person name="Werner G."/>
            <person name="Zhou K."/>
            <person name="Grigoriev I.V."/>
            <person name="Rokhsar D.S."/>
            <person name="Grossman A.R."/>
        </authorList>
    </citation>
    <scope>NUCLEOTIDE SEQUENCE [LARGE SCALE GENOMIC DNA]</scope>
    <source>
        <strain evidence="2">CC-503</strain>
    </source>
</reference>
<name>A0A2K3CRP7_CHLRE</name>
<dbReference type="KEGG" id="cre:CHLRE_17g740344v5"/>
<dbReference type="InParanoid" id="A0A2K3CRP7"/>
<gene>
    <name evidence="1" type="ORF">CHLRE_17g740344v5</name>
</gene>
<proteinExistence type="predicted"/>
<accession>A0A2K3CRP7</accession>
<protein>
    <submittedName>
        <fullName evidence="1">Uncharacterized protein</fullName>
    </submittedName>
</protein>
<evidence type="ECO:0000313" key="2">
    <source>
        <dbReference type="Proteomes" id="UP000006906"/>
    </source>
</evidence>
<dbReference type="GeneID" id="66057166"/>
<dbReference type="Gramene" id="PNW70954">
    <property type="protein sequence ID" value="PNW70954"/>
    <property type="gene ID" value="CHLRE_17g740344v5"/>
</dbReference>
<dbReference type="EMBL" id="CM008978">
    <property type="protein sequence ID" value="PNW70954.1"/>
    <property type="molecule type" value="Genomic_DNA"/>
</dbReference>
<evidence type="ECO:0000313" key="1">
    <source>
        <dbReference type="EMBL" id="PNW70954.1"/>
    </source>
</evidence>
<organism evidence="1 2">
    <name type="scientific">Chlamydomonas reinhardtii</name>
    <name type="common">Chlamydomonas smithii</name>
    <dbReference type="NCBI Taxonomy" id="3055"/>
    <lineage>
        <taxon>Eukaryota</taxon>
        <taxon>Viridiplantae</taxon>
        <taxon>Chlorophyta</taxon>
        <taxon>core chlorophytes</taxon>
        <taxon>Chlorophyceae</taxon>
        <taxon>CS clade</taxon>
        <taxon>Chlamydomonadales</taxon>
        <taxon>Chlamydomonadaceae</taxon>
        <taxon>Chlamydomonas</taxon>
    </lineage>
</organism>
<dbReference type="AlphaFoldDB" id="A0A2K3CRP7"/>
<dbReference type="Proteomes" id="UP000006906">
    <property type="component" value="Chromosome 17"/>
</dbReference>